<evidence type="ECO:0000313" key="2">
    <source>
        <dbReference type="EMBL" id="ACZ49497.1"/>
    </source>
</evidence>
<dbReference type="InterPro" id="IPR002634">
    <property type="entry name" value="BolA"/>
</dbReference>
<dbReference type="eggNOG" id="COG0271">
    <property type="taxonomic scope" value="Bacteria"/>
</dbReference>
<dbReference type="Gene3D" id="3.30.300.90">
    <property type="entry name" value="BolA-like"/>
    <property type="match status" value="1"/>
</dbReference>
<reference evidence="2 3" key="1">
    <citation type="journal article" date="2010" name="J. Bacteriol.">
        <title>Complete genome sequence of Anaplasma marginale subsp. centrale.</title>
        <authorList>
            <person name="Herndon D.R."/>
            <person name="Palmer G.H."/>
            <person name="Shkap V."/>
            <person name="Knowles D.P. Jr."/>
            <person name="Brayton K.A."/>
        </authorList>
    </citation>
    <scope>NUCLEOTIDE SEQUENCE [LARGE SCALE GENOMIC DNA]</scope>
    <source>
        <strain evidence="2 3">Israel</strain>
    </source>
</reference>
<sequence>MSLGTGSSVPRTPLAGGRGGVVDLVREKILARMAGAYVEVTDESQHHAGHVGSQGYAVSHIRVTVISDCFAGMSKLRRWRLLHEVLADEVKMVHSVSFFLATSDEQAEGGTQR</sequence>
<dbReference type="AlphaFoldDB" id="D1ASP4"/>
<dbReference type="SUPFAM" id="SSF82657">
    <property type="entry name" value="BolA-like"/>
    <property type="match status" value="1"/>
</dbReference>
<dbReference type="InterPro" id="IPR036065">
    <property type="entry name" value="BolA-like_sf"/>
</dbReference>
<evidence type="ECO:0000313" key="3">
    <source>
        <dbReference type="Proteomes" id="UP000000630"/>
    </source>
</evidence>
<dbReference type="HOGENOM" id="CLU_109462_2_1_5"/>
<comment type="similarity">
    <text evidence="1">Belongs to the BolA/IbaG family.</text>
</comment>
<proteinExistence type="inferred from homology"/>
<dbReference type="Pfam" id="PF01722">
    <property type="entry name" value="BolA"/>
    <property type="match status" value="1"/>
</dbReference>
<dbReference type="EMBL" id="CP001759">
    <property type="protein sequence ID" value="ACZ49497.1"/>
    <property type="molecule type" value="Genomic_DNA"/>
</dbReference>
<name>D1ASP4_ANACI</name>
<organism evidence="2 3">
    <name type="scientific">Anaplasma centrale (strain Israel)</name>
    <name type="common">Anaplasma marginale subsp. centrale (strain Israel)</name>
    <dbReference type="NCBI Taxonomy" id="574556"/>
    <lineage>
        <taxon>Bacteria</taxon>
        <taxon>Pseudomonadati</taxon>
        <taxon>Pseudomonadota</taxon>
        <taxon>Alphaproteobacteria</taxon>
        <taxon>Rickettsiales</taxon>
        <taxon>Anaplasmataceae</taxon>
        <taxon>Anaplasma</taxon>
    </lineage>
</organism>
<gene>
    <name evidence="2" type="primary">bolA</name>
    <name evidence="2" type="ordered locus">ACIS_01010</name>
</gene>
<dbReference type="PANTHER" id="PTHR46230:SF7">
    <property type="entry name" value="BOLA-LIKE PROTEIN 1"/>
    <property type="match status" value="1"/>
</dbReference>
<dbReference type="STRING" id="574556.ACIS_01010"/>
<protein>
    <submittedName>
        <fullName evidence="2">BolA-like protein</fullName>
    </submittedName>
</protein>
<accession>D1ASP4</accession>
<keyword evidence="3" id="KW-1185">Reference proteome</keyword>
<evidence type="ECO:0000256" key="1">
    <source>
        <dbReference type="RuleBase" id="RU003860"/>
    </source>
</evidence>
<dbReference type="GO" id="GO:0016226">
    <property type="term" value="P:iron-sulfur cluster assembly"/>
    <property type="evidence" value="ECO:0007669"/>
    <property type="project" value="TreeGrafter"/>
</dbReference>
<dbReference type="KEGG" id="acn:ACIS_01010"/>
<dbReference type="Proteomes" id="UP000000630">
    <property type="component" value="Chromosome"/>
</dbReference>
<dbReference type="PANTHER" id="PTHR46230">
    <property type="match status" value="1"/>
</dbReference>